<protein>
    <submittedName>
        <fullName evidence="1">Uncharacterized protein</fullName>
    </submittedName>
</protein>
<dbReference type="EMBL" id="UINC01181499">
    <property type="protein sequence ID" value="SVD91220.1"/>
    <property type="molecule type" value="Genomic_DNA"/>
</dbReference>
<dbReference type="AlphaFoldDB" id="A0A382Z7E9"/>
<name>A0A382Z7E9_9ZZZZ</name>
<sequence>WARSIKQRTGLRNRMGVMPPWYIEKDIGIQQFKDDWSLSDAEISAIAAWADAGAPRGNPADMPEPPAFIDVDEWEIGQPDLIVSSPPMEMKGTAPDWWGMIGQADSGLTEDRYVAAIEYKERNNLDRGVKSDTVGGLFIVHHSALTTMAPDGGPRDVFTWPVHEVGRNADVFDEAAGVMLRAGSTLIFPSTHLHANGTDTTARLEVAFKFHPKDYEPTKEVEFLFFGNGPDIDILPMQDNQRMDAYFTLPENTKVSVYE</sequence>
<gene>
    <name evidence="1" type="ORF">METZ01_LOCUS444074</name>
</gene>
<feature type="non-terminal residue" evidence="1">
    <location>
        <position position="1"/>
    </location>
</feature>
<evidence type="ECO:0000313" key="1">
    <source>
        <dbReference type="EMBL" id="SVD91220.1"/>
    </source>
</evidence>
<accession>A0A382Z7E9</accession>
<feature type="non-terminal residue" evidence="1">
    <location>
        <position position="259"/>
    </location>
</feature>
<organism evidence="1">
    <name type="scientific">marine metagenome</name>
    <dbReference type="NCBI Taxonomy" id="408172"/>
    <lineage>
        <taxon>unclassified sequences</taxon>
        <taxon>metagenomes</taxon>
        <taxon>ecological metagenomes</taxon>
    </lineage>
</organism>
<reference evidence="1" key="1">
    <citation type="submission" date="2018-05" db="EMBL/GenBank/DDBJ databases">
        <authorList>
            <person name="Lanie J.A."/>
            <person name="Ng W.-L."/>
            <person name="Kazmierczak K.M."/>
            <person name="Andrzejewski T.M."/>
            <person name="Davidsen T.M."/>
            <person name="Wayne K.J."/>
            <person name="Tettelin H."/>
            <person name="Glass J.I."/>
            <person name="Rusch D."/>
            <person name="Podicherti R."/>
            <person name="Tsui H.-C.T."/>
            <person name="Winkler M.E."/>
        </authorList>
    </citation>
    <scope>NUCLEOTIDE SEQUENCE</scope>
</reference>
<proteinExistence type="predicted"/>